<evidence type="ECO:0000313" key="1">
    <source>
        <dbReference type="EMBL" id="MPN42329.1"/>
    </source>
</evidence>
<organism evidence="1">
    <name type="scientific">bioreactor metagenome</name>
    <dbReference type="NCBI Taxonomy" id="1076179"/>
    <lineage>
        <taxon>unclassified sequences</taxon>
        <taxon>metagenomes</taxon>
        <taxon>ecological metagenomes</taxon>
    </lineage>
</organism>
<reference evidence="1" key="1">
    <citation type="submission" date="2019-08" db="EMBL/GenBank/DDBJ databases">
        <authorList>
            <person name="Kucharzyk K."/>
            <person name="Murdoch R.W."/>
            <person name="Higgins S."/>
            <person name="Loffler F."/>
        </authorList>
    </citation>
    <scope>NUCLEOTIDE SEQUENCE</scope>
</reference>
<proteinExistence type="predicted"/>
<sequence length="89" mass="9584">MAVLTTLVVWFFVKMQQSGNLKGDDFIGKTGAVYLSIPGGDGSGLVTVQFPSCTRQIKAIAEEEIPAGRPVKVVELIGSDLFRVEKLSK</sequence>
<name>A0A645HVV7_9ZZZZ</name>
<protein>
    <submittedName>
        <fullName evidence="1">Uncharacterized protein</fullName>
    </submittedName>
</protein>
<comment type="caution">
    <text evidence="1">The sequence shown here is derived from an EMBL/GenBank/DDBJ whole genome shotgun (WGS) entry which is preliminary data.</text>
</comment>
<dbReference type="EMBL" id="VSSQ01100011">
    <property type="protein sequence ID" value="MPN42329.1"/>
    <property type="molecule type" value="Genomic_DNA"/>
</dbReference>
<accession>A0A645HVV7</accession>
<gene>
    <name evidence="1" type="ORF">SDC9_189886</name>
</gene>
<dbReference type="AlphaFoldDB" id="A0A645HVV7"/>
<dbReference type="Gene3D" id="2.40.50.140">
    <property type="entry name" value="Nucleic acid-binding proteins"/>
    <property type="match status" value="1"/>
</dbReference>
<dbReference type="InterPro" id="IPR012340">
    <property type="entry name" value="NA-bd_OB-fold"/>
</dbReference>